<feature type="transmembrane region" description="Helical" evidence="1">
    <location>
        <begin position="79"/>
        <end position="97"/>
    </location>
</feature>
<name>A0A1G2LUT6_9BACT</name>
<dbReference type="Proteomes" id="UP000177171">
    <property type="component" value="Unassembled WGS sequence"/>
</dbReference>
<evidence type="ECO:0000313" key="3">
    <source>
        <dbReference type="Proteomes" id="UP000177171"/>
    </source>
</evidence>
<evidence type="ECO:0008006" key="4">
    <source>
        <dbReference type="Google" id="ProtNLM"/>
    </source>
</evidence>
<keyword evidence="1" id="KW-0812">Transmembrane</keyword>
<feature type="transmembrane region" description="Helical" evidence="1">
    <location>
        <begin position="49"/>
        <end position="67"/>
    </location>
</feature>
<gene>
    <name evidence="2" type="ORF">A3G49_05620</name>
</gene>
<dbReference type="Gene3D" id="3.30.700.10">
    <property type="entry name" value="Glycoprotein, Type 4 Pilin"/>
    <property type="match status" value="1"/>
</dbReference>
<organism evidence="2 3">
    <name type="scientific">Candidatus Sungbacteria bacterium RIFCSPLOWO2_12_FULL_41_11</name>
    <dbReference type="NCBI Taxonomy" id="1802286"/>
    <lineage>
        <taxon>Bacteria</taxon>
        <taxon>Candidatus Sungiibacteriota</taxon>
    </lineage>
</organism>
<dbReference type="AlphaFoldDB" id="A0A1G2LUT6"/>
<proteinExistence type="predicted"/>
<evidence type="ECO:0000313" key="2">
    <source>
        <dbReference type="EMBL" id="OHA14632.1"/>
    </source>
</evidence>
<reference evidence="2 3" key="1">
    <citation type="journal article" date="2016" name="Nat. Commun.">
        <title>Thousands of microbial genomes shed light on interconnected biogeochemical processes in an aquifer system.</title>
        <authorList>
            <person name="Anantharaman K."/>
            <person name="Brown C.T."/>
            <person name="Hug L.A."/>
            <person name="Sharon I."/>
            <person name="Castelle C.J."/>
            <person name="Probst A.J."/>
            <person name="Thomas B.C."/>
            <person name="Singh A."/>
            <person name="Wilkins M.J."/>
            <person name="Karaoz U."/>
            <person name="Brodie E.L."/>
            <person name="Williams K.H."/>
            <person name="Hubbard S.S."/>
            <person name="Banfield J.F."/>
        </authorList>
    </citation>
    <scope>NUCLEOTIDE SEQUENCE [LARGE SCALE GENOMIC DNA]</scope>
</reference>
<comment type="caution">
    <text evidence="2">The sequence shown here is derived from an EMBL/GenBank/DDBJ whole genome shotgun (WGS) entry which is preliminary data.</text>
</comment>
<accession>A0A1G2LUT6</accession>
<feature type="transmembrane region" description="Helical" evidence="1">
    <location>
        <begin position="12"/>
        <end position="29"/>
    </location>
</feature>
<dbReference type="EMBL" id="MHQY01000005">
    <property type="protein sequence ID" value="OHA14632.1"/>
    <property type="molecule type" value="Genomic_DNA"/>
</dbReference>
<keyword evidence="1" id="KW-1133">Transmembrane helix</keyword>
<evidence type="ECO:0000256" key="1">
    <source>
        <dbReference type="SAM" id="Phobius"/>
    </source>
</evidence>
<protein>
    <recommendedName>
        <fullName evidence="4">Type II secretion system protein GspG C-terminal domain-containing protein</fullName>
    </recommendedName>
</protein>
<keyword evidence="1" id="KW-0472">Membrane</keyword>
<sequence>MSDKILETFIKSLLIAGIVISLLIPRMLFPSSKLPPCYIHSVESFQGYALMFVFGFIMVVAMFHLFRNEHIFIVRLLRAVIFISILLFIFSIIMASLHTSRGNTTGKRIAQMRMVQSALNEYYKQIGLYPVITKENACERWKALEPELEHYLSSDFMPRLPSDPRARRNIEYQYDYKSATDGSSYVIKANLHYLDASTVLENDIDGEIFGVDCDDPMYCIGPE</sequence>